<reference evidence="1" key="2">
    <citation type="journal article" date="2024" name="Plant">
        <title>Genomic evolution and insights into agronomic trait innovations of Sesamum species.</title>
        <authorList>
            <person name="Miao H."/>
            <person name="Wang L."/>
            <person name="Qu L."/>
            <person name="Liu H."/>
            <person name="Sun Y."/>
            <person name="Le M."/>
            <person name="Wang Q."/>
            <person name="Wei S."/>
            <person name="Zheng Y."/>
            <person name="Lin W."/>
            <person name="Duan Y."/>
            <person name="Cao H."/>
            <person name="Xiong S."/>
            <person name="Wang X."/>
            <person name="Wei L."/>
            <person name="Li C."/>
            <person name="Ma Q."/>
            <person name="Ju M."/>
            <person name="Zhao R."/>
            <person name="Li G."/>
            <person name="Mu C."/>
            <person name="Tian Q."/>
            <person name="Mei H."/>
            <person name="Zhang T."/>
            <person name="Gao T."/>
            <person name="Zhang H."/>
        </authorList>
    </citation>
    <scope>NUCLEOTIDE SEQUENCE</scope>
    <source>
        <strain evidence="1">G01</strain>
    </source>
</reference>
<gene>
    <name evidence="1" type="ORF">Sangu_2993100</name>
</gene>
<dbReference type="EMBL" id="JACGWK010000029">
    <property type="protein sequence ID" value="KAL0308127.1"/>
    <property type="molecule type" value="Genomic_DNA"/>
</dbReference>
<comment type="caution">
    <text evidence="1">The sequence shown here is derived from an EMBL/GenBank/DDBJ whole genome shotgun (WGS) entry which is preliminary data.</text>
</comment>
<proteinExistence type="predicted"/>
<reference evidence="1" key="1">
    <citation type="submission" date="2020-06" db="EMBL/GenBank/DDBJ databases">
        <authorList>
            <person name="Li T."/>
            <person name="Hu X."/>
            <person name="Zhang T."/>
            <person name="Song X."/>
            <person name="Zhang H."/>
            <person name="Dai N."/>
            <person name="Sheng W."/>
            <person name="Hou X."/>
            <person name="Wei L."/>
        </authorList>
    </citation>
    <scope>NUCLEOTIDE SEQUENCE</scope>
    <source>
        <strain evidence="1">G01</strain>
        <tissue evidence="1">Leaf</tissue>
    </source>
</reference>
<dbReference type="AlphaFoldDB" id="A0AAW2KNR8"/>
<name>A0AAW2KNR8_9LAMI</name>
<protein>
    <submittedName>
        <fullName evidence="1">Uncharacterized protein</fullName>
    </submittedName>
</protein>
<accession>A0AAW2KNR8</accession>
<evidence type="ECO:0000313" key="1">
    <source>
        <dbReference type="EMBL" id="KAL0308127.1"/>
    </source>
</evidence>
<sequence>MYELSVSHYWEEITIRASSPLFIPYNIQSLLRGAGRIVEIGYGQSPITRIGIREPSNSTQALKDTQWCAAMVEEFTALVRNNTKSLYLLCCTQSECCRLQDDSCKWERKAPFTFVTREVLGACHQGEEGRAFADLERLKAMRRRKVIHTSTAHQAELVTHLTKGGRYGVRSHFFEPEGGVVFELRGFPLRVDVLVPLRLPNHDTIAQDYLWDALEKEKENWELLRNSREYRLVERQREQCEAMIKSIAAVLKEKIGILGLTISDPTDLDIATSVVFDDLFDRFETQAKRKAHLTRVLLNIGNERSPVWRAFLKRPKKAIGLLSASSRPEGVRFVWDELAKTRPGSLVEWRLLRLHFLSGTKKKEFELFWLTFSHAGRPSACVPKRLSFLCFDVRTSKKYDYPPLVSNVGWLGLLSVARLGGQRALGCGGAIIVQLPNLMRHRVWTAGNHSMGGRLILLPPQGWLIVPVQVRRRSVLETAAAARGVNDRTCCNLGITRQLFRSIGIGGHSTILLGGGLFARVTDPAIICIAISSSVDAPEYDPGREEKDFFLRRALSRKAKDAPRQGQTVGKRTGSIEPGWIRAGIVAPIQHQFRKGSLMLEGASPLSDRSASSRKSEEVITDEPHAGKLARVVLAGLS</sequence>
<organism evidence="1">
    <name type="scientific">Sesamum angustifolium</name>
    <dbReference type="NCBI Taxonomy" id="2727405"/>
    <lineage>
        <taxon>Eukaryota</taxon>
        <taxon>Viridiplantae</taxon>
        <taxon>Streptophyta</taxon>
        <taxon>Embryophyta</taxon>
        <taxon>Tracheophyta</taxon>
        <taxon>Spermatophyta</taxon>
        <taxon>Magnoliopsida</taxon>
        <taxon>eudicotyledons</taxon>
        <taxon>Gunneridae</taxon>
        <taxon>Pentapetalae</taxon>
        <taxon>asterids</taxon>
        <taxon>lamiids</taxon>
        <taxon>Lamiales</taxon>
        <taxon>Pedaliaceae</taxon>
        <taxon>Sesamum</taxon>
    </lineage>
</organism>